<sequence length="59" mass="7264">MYSKYGWRFESHHCDRGTFLIGVNFNTNDEWGKDERESYINIYLGKWSFTFGKFHYRID</sequence>
<dbReference type="Proteomes" id="UP000249204">
    <property type="component" value="Unassembled WGS sequence"/>
</dbReference>
<protein>
    <submittedName>
        <fullName evidence="1">Uncharacterized protein</fullName>
    </submittedName>
</protein>
<accession>A0A2W6NN88</accession>
<name>A0A2W6NN88_9BACL</name>
<gene>
    <name evidence="1" type="ORF">DN757_01370</name>
</gene>
<evidence type="ECO:0000313" key="1">
    <source>
        <dbReference type="EMBL" id="PZT57334.1"/>
    </source>
</evidence>
<proteinExistence type="predicted"/>
<evidence type="ECO:0000313" key="2">
    <source>
        <dbReference type="Proteomes" id="UP000249204"/>
    </source>
</evidence>
<dbReference type="AlphaFoldDB" id="A0A2W6NN88"/>
<reference evidence="1 2" key="1">
    <citation type="submission" date="2018-06" db="EMBL/GenBank/DDBJ databases">
        <title>Isolation of heavy metals resistant Paenibacillus silvae NC2 from Gold-Copper mine in ZiJin, China.</title>
        <authorList>
            <person name="Xu J."/>
            <person name="Mazhar H.S."/>
            <person name="Rensing C."/>
        </authorList>
    </citation>
    <scope>NUCLEOTIDE SEQUENCE [LARGE SCALE GENOMIC DNA]</scope>
    <source>
        <strain evidence="1 2">NC2</strain>
    </source>
</reference>
<dbReference type="EMBL" id="QKWW01000006">
    <property type="protein sequence ID" value="PZT57334.1"/>
    <property type="molecule type" value="Genomic_DNA"/>
</dbReference>
<organism evidence="1 2">
    <name type="scientific">Paenibacillus silvae</name>
    <dbReference type="NCBI Taxonomy" id="1325358"/>
    <lineage>
        <taxon>Bacteria</taxon>
        <taxon>Bacillati</taxon>
        <taxon>Bacillota</taxon>
        <taxon>Bacilli</taxon>
        <taxon>Bacillales</taxon>
        <taxon>Paenibacillaceae</taxon>
        <taxon>Paenibacillus</taxon>
    </lineage>
</organism>
<comment type="caution">
    <text evidence="1">The sequence shown here is derived from an EMBL/GenBank/DDBJ whole genome shotgun (WGS) entry which is preliminary data.</text>
</comment>